<sequence length="270" mass="29173">MDLPRLTKVFLIPLLYISAWLGTLLFAPAFYARHRIPIMLAVRLLTGYTAGSTRADTNDMIYTTMNLSDPLGFGLKISLIAMPPMMVVEVAVLQLPFLLQAAAVLYKCSRLMYGTLAAAPAAGGPIKRRLLSWCIMLATLTLLLWWLAYLVQWLELRAWVAAKLQLAAGADASAWRAPATTTSSSSTVIDGMHISNEGLLSMLATKASELLLEPAPGLGGIVMLGMLHLSLLGLLSNLALLAAHGVVYWLLPMVLSDGDFDAFYPLAPCV</sequence>
<feature type="transmembrane region" description="Helical" evidence="1">
    <location>
        <begin position="12"/>
        <end position="31"/>
    </location>
</feature>
<proteinExistence type="predicted"/>
<keyword evidence="1" id="KW-0812">Transmembrane</keyword>
<protein>
    <submittedName>
        <fullName evidence="2">Uncharacterized protein</fullName>
    </submittedName>
</protein>
<evidence type="ECO:0000313" key="2">
    <source>
        <dbReference type="EMBL" id="SZX70237.1"/>
    </source>
</evidence>
<dbReference type="AlphaFoldDB" id="A0A383VXP0"/>
<reference evidence="2 3" key="1">
    <citation type="submission" date="2016-10" db="EMBL/GenBank/DDBJ databases">
        <authorList>
            <person name="Cai Z."/>
        </authorList>
    </citation>
    <scope>NUCLEOTIDE SEQUENCE [LARGE SCALE GENOMIC DNA]</scope>
</reference>
<dbReference type="EMBL" id="FNXT01000982">
    <property type="protein sequence ID" value="SZX70237.1"/>
    <property type="molecule type" value="Genomic_DNA"/>
</dbReference>
<feature type="transmembrane region" description="Helical" evidence="1">
    <location>
        <begin position="130"/>
        <end position="151"/>
    </location>
</feature>
<organism evidence="2 3">
    <name type="scientific">Tetradesmus obliquus</name>
    <name type="common">Green alga</name>
    <name type="synonym">Acutodesmus obliquus</name>
    <dbReference type="NCBI Taxonomy" id="3088"/>
    <lineage>
        <taxon>Eukaryota</taxon>
        <taxon>Viridiplantae</taxon>
        <taxon>Chlorophyta</taxon>
        <taxon>core chlorophytes</taxon>
        <taxon>Chlorophyceae</taxon>
        <taxon>CS clade</taxon>
        <taxon>Sphaeropleales</taxon>
        <taxon>Scenedesmaceae</taxon>
        <taxon>Tetradesmus</taxon>
    </lineage>
</organism>
<evidence type="ECO:0000313" key="3">
    <source>
        <dbReference type="Proteomes" id="UP000256970"/>
    </source>
</evidence>
<name>A0A383VXP0_TETOB</name>
<feature type="transmembrane region" description="Helical" evidence="1">
    <location>
        <begin position="231"/>
        <end position="251"/>
    </location>
</feature>
<keyword evidence="1" id="KW-0472">Membrane</keyword>
<keyword evidence="1" id="KW-1133">Transmembrane helix</keyword>
<keyword evidence="3" id="KW-1185">Reference proteome</keyword>
<dbReference type="Proteomes" id="UP000256970">
    <property type="component" value="Unassembled WGS sequence"/>
</dbReference>
<gene>
    <name evidence="2" type="ORF">BQ4739_LOCUS10463</name>
</gene>
<accession>A0A383VXP0</accession>
<evidence type="ECO:0000256" key="1">
    <source>
        <dbReference type="SAM" id="Phobius"/>
    </source>
</evidence>